<dbReference type="GO" id="GO:0032993">
    <property type="term" value="C:protein-DNA complex"/>
    <property type="evidence" value="ECO:0007669"/>
    <property type="project" value="TreeGrafter"/>
</dbReference>
<evidence type="ECO:0000313" key="16">
    <source>
        <dbReference type="Proteomes" id="UP000095706"/>
    </source>
</evidence>
<reference evidence="16 17" key="1">
    <citation type="submission" date="2015-09" db="EMBL/GenBank/DDBJ databases">
        <authorList>
            <consortium name="Pathogen Informatics"/>
        </authorList>
    </citation>
    <scope>NUCLEOTIDE SEQUENCE [LARGE SCALE GENOMIC DNA]</scope>
    <source>
        <strain evidence="12 16">2789STDY5608849</strain>
        <strain evidence="13 17">2789STDY5834885</strain>
    </source>
</reference>
<dbReference type="InterPro" id="IPR001867">
    <property type="entry name" value="OmpR/PhoB-type_DNA-bd"/>
</dbReference>
<feature type="modified residue" description="4-aspartylphosphate" evidence="8">
    <location>
        <position position="52"/>
    </location>
</feature>
<dbReference type="InterPro" id="IPR001789">
    <property type="entry name" value="Sig_transdc_resp-reg_receiver"/>
</dbReference>
<keyword evidence="6" id="KW-0804">Transcription</keyword>
<dbReference type="GO" id="GO:0000156">
    <property type="term" value="F:phosphorelay response regulator activity"/>
    <property type="evidence" value="ECO:0007669"/>
    <property type="project" value="TreeGrafter"/>
</dbReference>
<dbReference type="Gene3D" id="3.40.50.2300">
    <property type="match status" value="1"/>
</dbReference>
<dbReference type="Proteomes" id="UP000095709">
    <property type="component" value="Unassembled WGS sequence"/>
</dbReference>
<evidence type="ECO:0000256" key="2">
    <source>
        <dbReference type="ARBA" id="ARBA00022553"/>
    </source>
</evidence>
<dbReference type="Pfam" id="PF00486">
    <property type="entry name" value="Trans_reg_C"/>
    <property type="match status" value="1"/>
</dbReference>
<dbReference type="AlphaFoldDB" id="A0A174S0Z9"/>
<dbReference type="FunFam" id="1.10.10.10:FF:000018">
    <property type="entry name" value="DNA-binding response regulator ResD"/>
    <property type="match status" value="1"/>
</dbReference>
<dbReference type="InterPro" id="IPR036388">
    <property type="entry name" value="WH-like_DNA-bd_sf"/>
</dbReference>
<dbReference type="InterPro" id="IPR011006">
    <property type="entry name" value="CheY-like_superfamily"/>
</dbReference>
<sequence length="229" mass="26402">MSKILIVEDEESIADLEKDYLELSGFEVEIENQGDTGLVRAVKEDFDLLILDLMLPEVDGFEICREVREKKDIPIIMVSAKKDDIDKIRGLGLGADDYMTKPFSPSELVARVKAHLARYDRLVGNGKKENDVVEIRGIKIDKTARRVWVNGEEKQFTTKEFDLLTFLAENPNRVFTKEELFREIWDMESIGDIATVTVHIKKIREKIEFNTAKPQYIETIWGVGYRFKA</sequence>
<dbReference type="Proteomes" id="UP001199915">
    <property type="component" value="Unassembled WGS sequence"/>
</dbReference>
<keyword evidence="3" id="KW-0902">Two-component regulatory system</keyword>
<evidence type="ECO:0000313" key="18">
    <source>
        <dbReference type="Proteomes" id="UP000737612"/>
    </source>
</evidence>
<evidence type="ECO:0000256" key="6">
    <source>
        <dbReference type="ARBA" id="ARBA00023163"/>
    </source>
</evidence>
<dbReference type="InterPro" id="IPR039420">
    <property type="entry name" value="WalR-like"/>
</dbReference>
<dbReference type="CDD" id="cd17574">
    <property type="entry name" value="REC_OmpR"/>
    <property type="match status" value="1"/>
</dbReference>
<keyword evidence="5 9" id="KW-0238">DNA-binding</keyword>
<dbReference type="PANTHER" id="PTHR48111">
    <property type="entry name" value="REGULATOR OF RPOS"/>
    <property type="match status" value="1"/>
</dbReference>
<dbReference type="EMBL" id="JAKNFS010000007">
    <property type="protein sequence ID" value="MCG4765174.1"/>
    <property type="molecule type" value="Genomic_DNA"/>
</dbReference>
<proteinExistence type="predicted"/>
<dbReference type="SMART" id="SM00862">
    <property type="entry name" value="Trans_reg_C"/>
    <property type="match status" value="1"/>
</dbReference>
<dbReference type="EMBL" id="JAFHBD010000038">
    <property type="protein sequence ID" value="MBN2953827.1"/>
    <property type="molecule type" value="Genomic_DNA"/>
</dbReference>
<evidence type="ECO:0000259" key="10">
    <source>
        <dbReference type="PROSITE" id="PS50110"/>
    </source>
</evidence>
<dbReference type="Proteomes" id="UP000095706">
    <property type="component" value="Unassembled WGS sequence"/>
</dbReference>
<protein>
    <recommendedName>
        <fullName evidence="1">Stage 0 sporulation protein A homolog</fullName>
    </recommendedName>
</protein>
<evidence type="ECO:0000313" key="13">
    <source>
        <dbReference type="EMBL" id="CUP60447.1"/>
    </source>
</evidence>
<feature type="domain" description="OmpR/PhoB-type" evidence="11">
    <location>
        <begin position="130"/>
        <end position="229"/>
    </location>
</feature>
<dbReference type="GO" id="GO:0006355">
    <property type="term" value="P:regulation of DNA-templated transcription"/>
    <property type="evidence" value="ECO:0007669"/>
    <property type="project" value="InterPro"/>
</dbReference>
<feature type="domain" description="Response regulatory" evidence="10">
    <location>
        <begin position="3"/>
        <end position="116"/>
    </location>
</feature>
<reference evidence="14" key="2">
    <citation type="submission" date="2021-02" db="EMBL/GenBank/DDBJ databases">
        <title>Metagenome-assembled genomes from human diarrheal sample B26.</title>
        <authorList>
            <person name="Ateba T.P."/>
            <person name="Alayande K.A."/>
            <person name="Mwanza M."/>
        </authorList>
    </citation>
    <scope>NUCLEOTIDE SEQUENCE</scope>
    <source>
        <strain evidence="14">06WH</strain>
    </source>
</reference>
<dbReference type="GO" id="GO:0005829">
    <property type="term" value="C:cytosol"/>
    <property type="evidence" value="ECO:0007669"/>
    <property type="project" value="TreeGrafter"/>
</dbReference>
<keyword evidence="2 8" id="KW-0597">Phosphoprotein</keyword>
<dbReference type="EMBL" id="CYYV01000002">
    <property type="protein sequence ID" value="CUN53235.1"/>
    <property type="molecule type" value="Genomic_DNA"/>
</dbReference>
<dbReference type="PROSITE" id="PS50110">
    <property type="entry name" value="RESPONSE_REGULATORY"/>
    <property type="match status" value="1"/>
</dbReference>
<evidence type="ECO:0000256" key="9">
    <source>
        <dbReference type="PROSITE-ProRule" id="PRU01091"/>
    </source>
</evidence>
<evidence type="ECO:0000259" key="11">
    <source>
        <dbReference type="PROSITE" id="PS51755"/>
    </source>
</evidence>
<evidence type="ECO:0000256" key="8">
    <source>
        <dbReference type="PROSITE-ProRule" id="PRU00169"/>
    </source>
</evidence>
<organism evidence="14 18">
    <name type="scientific">Fusicatenibacter saccharivorans</name>
    <dbReference type="NCBI Taxonomy" id="1150298"/>
    <lineage>
        <taxon>Bacteria</taxon>
        <taxon>Bacillati</taxon>
        <taxon>Bacillota</taxon>
        <taxon>Clostridia</taxon>
        <taxon>Lachnospirales</taxon>
        <taxon>Lachnospiraceae</taxon>
        <taxon>Fusicatenibacter</taxon>
    </lineage>
</organism>
<evidence type="ECO:0000313" key="15">
    <source>
        <dbReference type="EMBL" id="MCG4765174.1"/>
    </source>
</evidence>
<reference evidence="15" key="3">
    <citation type="submission" date="2022-01" db="EMBL/GenBank/DDBJ databases">
        <title>Collection of gut derived symbiotic bacterial strains cultured from healthy donors.</title>
        <authorList>
            <person name="Lin H."/>
            <person name="Kohout C."/>
            <person name="Waligurski E."/>
            <person name="Pamer E.G."/>
        </authorList>
    </citation>
    <scope>NUCLEOTIDE SEQUENCE</scope>
    <source>
        <strain evidence="15">DFI.5.49</strain>
    </source>
</reference>
<evidence type="ECO:0000256" key="7">
    <source>
        <dbReference type="ARBA" id="ARBA00024867"/>
    </source>
</evidence>
<feature type="DNA-binding region" description="OmpR/PhoB-type" evidence="9">
    <location>
        <begin position="130"/>
        <end position="229"/>
    </location>
</feature>
<dbReference type="InterPro" id="IPR016032">
    <property type="entry name" value="Sig_transdc_resp-reg_C-effctor"/>
</dbReference>
<comment type="function">
    <text evidence="7">May play the central regulatory role in sporulation. It may be an element of the effector pathway responsible for the activation of sporulation genes in response to nutritional stress. Spo0A may act in concert with spo0H (a sigma factor) to control the expression of some genes that are critical to the sporulation process.</text>
</comment>
<evidence type="ECO:0000256" key="1">
    <source>
        <dbReference type="ARBA" id="ARBA00018672"/>
    </source>
</evidence>
<gene>
    <name evidence="12" type="primary">srrA_1</name>
    <name evidence="13" type="synonym">srrA_4</name>
    <name evidence="12" type="ORF">ERS852406_00319</name>
    <name evidence="13" type="ORF">ERS852498_02369</name>
    <name evidence="14" type="ORF">JTJ23_09565</name>
    <name evidence="15" type="ORF">L0N21_06565</name>
</gene>
<dbReference type="Proteomes" id="UP000737612">
    <property type="component" value="Unassembled WGS sequence"/>
</dbReference>
<name>A0A174S0Z9_9FIRM</name>
<keyword evidence="4" id="KW-0805">Transcription regulation</keyword>
<dbReference type="RefSeq" id="WP_022461272.1">
    <property type="nucleotide sequence ID" value="NZ_CABJFB010000023.1"/>
</dbReference>
<dbReference type="STRING" id="1150298.ERS852406_00319"/>
<evidence type="ECO:0000313" key="17">
    <source>
        <dbReference type="Proteomes" id="UP000095709"/>
    </source>
</evidence>
<accession>A0A174S0Z9</accession>
<dbReference type="CDD" id="cd00383">
    <property type="entry name" value="trans_reg_C"/>
    <property type="match status" value="1"/>
</dbReference>
<evidence type="ECO:0000313" key="12">
    <source>
        <dbReference type="EMBL" id="CUN53235.1"/>
    </source>
</evidence>
<dbReference type="FunFam" id="3.40.50.2300:FF:000001">
    <property type="entry name" value="DNA-binding response regulator PhoB"/>
    <property type="match status" value="1"/>
</dbReference>
<dbReference type="PROSITE" id="PS51755">
    <property type="entry name" value="OMPR_PHOB"/>
    <property type="match status" value="1"/>
</dbReference>
<dbReference type="GO" id="GO:0000976">
    <property type="term" value="F:transcription cis-regulatory region binding"/>
    <property type="evidence" value="ECO:0007669"/>
    <property type="project" value="TreeGrafter"/>
</dbReference>
<dbReference type="Gene3D" id="6.10.250.690">
    <property type="match status" value="1"/>
</dbReference>
<dbReference type="EMBL" id="CZAL01000012">
    <property type="protein sequence ID" value="CUP60447.1"/>
    <property type="molecule type" value="Genomic_DNA"/>
</dbReference>
<dbReference type="SMART" id="SM00448">
    <property type="entry name" value="REC"/>
    <property type="match status" value="1"/>
</dbReference>
<evidence type="ECO:0000256" key="3">
    <source>
        <dbReference type="ARBA" id="ARBA00023012"/>
    </source>
</evidence>
<evidence type="ECO:0000256" key="5">
    <source>
        <dbReference type="ARBA" id="ARBA00023125"/>
    </source>
</evidence>
<dbReference type="PANTHER" id="PTHR48111:SF26">
    <property type="entry name" value="STAGE 0 SPORULATION PROTEIN A HOMOLOG"/>
    <property type="match status" value="1"/>
</dbReference>
<dbReference type="OrthoDB" id="9790442at2"/>
<dbReference type="SUPFAM" id="SSF52172">
    <property type="entry name" value="CheY-like"/>
    <property type="match status" value="1"/>
</dbReference>
<dbReference type="Pfam" id="PF00072">
    <property type="entry name" value="Response_reg"/>
    <property type="match status" value="1"/>
</dbReference>
<dbReference type="Gene3D" id="1.10.10.10">
    <property type="entry name" value="Winged helix-like DNA-binding domain superfamily/Winged helix DNA-binding domain"/>
    <property type="match status" value="1"/>
</dbReference>
<dbReference type="SUPFAM" id="SSF46894">
    <property type="entry name" value="C-terminal effector domain of the bipartite response regulators"/>
    <property type="match status" value="1"/>
</dbReference>
<evidence type="ECO:0000313" key="14">
    <source>
        <dbReference type="EMBL" id="MBN2953827.1"/>
    </source>
</evidence>
<evidence type="ECO:0000256" key="4">
    <source>
        <dbReference type="ARBA" id="ARBA00023015"/>
    </source>
</evidence>